<dbReference type="GO" id="GO:0038039">
    <property type="term" value="C:G protein-coupled receptor heterodimeric complex"/>
    <property type="evidence" value="ECO:0007669"/>
    <property type="project" value="TreeGrafter"/>
</dbReference>
<evidence type="ECO:0000313" key="15">
    <source>
        <dbReference type="RefSeq" id="XP_018019061.1"/>
    </source>
</evidence>
<dbReference type="GO" id="GO:0007214">
    <property type="term" value="P:gamma-aminobutyric acid signaling pathway"/>
    <property type="evidence" value="ECO:0007669"/>
    <property type="project" value="TreeGrafter"/>
</dbReference>
<feature type="coiled-coil region" evidence="9">
    <location>
        <begin position="755"/>
        <end position="796"/>
    </location>
</feature>
<feature type="domain" description="G-protein coupled receptors family 3 profile" evidence="13">
    <location>
        <begin position="477"/>
        <end position="755"/>
    </location>
</feature>
<evidence type="ECO:0000256" key="5">
    <source>
        <dbReference type="ARBA" id="ARBA00023136"/>
    </source>
</evidence>
<keyword evidence="12" id="KW-0732">Signal</keyword>
<evidence type="ECO:0000256" key="9">
    <source>
        <dbReference type="SAM" id="Coils"/>
    </source>
</evidence>
<dbReference type="OMA" id="WAGGEAC"/>
<feature type="signal peptide" evidence="12">
    <location>
        <begin position="1"/>
        <end position="25"/>
    </location>
</feature>
<name>A0A8B7P1W9_HYAAZ</name>
<dbReference type="InterPro" id="IPR001828">
    <property type="entry name" value="ANF_lig-bd_rcpt"/>
</dbReference>
<organism evidence="14 15">
    <name type="scientific">Hyalella azteca</name>
    <name type="common">Amphipod</name>
    <dbReference type="NCBI Taxonomy" id="294128"/>
    <lineage>
        <taxon>Eukaryota</taxon>
        <taxon>Metazoa</taxon>
        <taxon>Ecdysozoa</taxon>
        <taxon>Arthropoda</taxon>
        <taxon>Crustacea</taxon>
        <taxon>Multicrustacea</taxon>
        <taxon>Malacostraca</taxon>
        <taxon>Eumalacostraca</taxon>
        <taxon>Peracarida</taxon>
        <taxon>Amphipoda</taxon>
        <taxon>Senticaudata</taxon>
        <taxon>Talitrida</taxon>
        <taxon>Talitroidea</taxon>
        <taxon>Hyalellidae</taxon>
        <taxon>Hyalella</taxon>
    </lineage>
</organism>
<protein>
    <submittedName>
        <fullName evidence="15">Gamma-aminobutyric acid type B receptor subunit 1 isoform X1</fullName>
    </submittedName>
</protein>
<feature type="transmembrane region" description="Helical" evidence="11">
    <location>
        <begin position="711"/>
        <end position="733"/>
    </location>
</feature>
<feature type="transmembrane region" description="Helical" evidence="11">
    <location>
        <begin position="687"/>
        <end position="705"/>
    </location>
</feature>
<feature type="region of interest" description="Disordered" evidence="10">
    <location>
        <begin position="813"/>
        <end position="850"/>
    </location>
</feature>
<gene>
    <name evidence="15" type="primary">LOC108675553</name>
</gene>
<dbReference type="FunFam" id="3.40.50.2300:FF:000056">
    <property type="entry name" value="Gamma-aminobutyric acid type B receptor subunit 1"/>
    <property type="match status" value="1"/>
</dbReference>
<evidence type="ECO:0000259" key="13">
    <source>
        <dbReference type="PROSITE" id="PS50259"/>
    </source>
</evidence>
<dbReference type="PRINTS" id="PR01176">
    <property type="entry name" value="GABABRECEPTR"/>
</dbReference>
<feature type="transmembrane region" description="Helical" evidence="11">
    <location>
        <begin position="586"/>
        <end position="606"/>
    </location>
</feature>
<dbReference type="PANTHER" id="PTHR10519">
    <property type="entry name" value="GABA-B RECEPTOR"/>
    <property type="match status" value="1"/>
</dbReference>
<evidence type="ECO:0000313" key="14">
    <source>
        <dbReference type="Proteomes" id="UP000694843"/>
    </source>
</evidence>
<dbReference type="Pfam" id="PF00003">
    <property type="entry name" value="7tm_3"/>
    <property type="match status" value="1"/>
</dbReference>
<feature type="chain" id="PRO_5034176773" evidence="12">
    <location>
        <begin position="26"/>
        <end position="865"/>
    </location>
</feature>
<dbReference type="CDD" id="cd06366">
    <property type="entry name" value="PBP1_GABAb_receptor"/>
    <property type="match status" value="1"/>
</dbReference>
<proteinExistence type="predicted"/>
<keyword evidence="3 11" id="KW-1133">Transmembrane helix</keyword>
<evidence type="ECO:0000256" key="6">
    <source>
        <dbReference type="ARBA" id="ARBA00023170"/>
    </source>
</evidence>
<evidence type="ECO:0000256" key="4">
    <source>
        <dbReference type="ARBA" id="ARBA00023040"/>
    </source>
</evidence>
<feature type="transmembrane region" description="Helical" evidence="11">
    <location>
        <begin position="647"/>
        <end position="666"/>
    </location>
</feature>
<feature type="transmembrane region" description="Helical" evidence="11">
    <location>
        <begin position="546"/>
        <end position="565"/>
    </location>
</feature>
<dbReference type="InterPro" id="IPR028082">
    <property type="entry name" value="Peripla_BP_I"/>
</dbReference>
<evidence type="ECO:0000256" key="12">
    <source>
        <dbReference type="SAM" id="SignalP"/>
    </source>
</evidence>
<dbReference type="PRINTS" id="PR01177">
    <property type="entry name" value="GABAB1RECPTR"/>
</dbReference>
<sequence length="865" mass="97203">MRRFQDSVMWRKLLFVLLLSCLVSGAIDPGAEDEEKVLHIGGIFPINGTSGWQGGQACQPAAMLALQDVNERADLLKGYKLNLVWNDSLCDPGLGAAVMYELLYNAPTKLMLLGGCSTVSTTIGEAARMWNLIVVSFGSSSPALSDRKRFPTFFRTHPSATVHNPTRVKLMKKFGWTRIAILQQAEEVFISTAEDLEIEATMNGVEILTRQSFLNDPTDAVKNLKRHDARIIVGLFYVVAARRVLCEIYKNNLYGKGKVWFFIGWYENGWYERHLKEEELNCTLDQMRNAAEGHLTTEAIMWNRDNKITISNTTAEAFRKRLEKELFNRGYEGILDDIFPEGYQEAPLAYDAIWSMALALNVTMEKLAQQGKSLRDFTYSNSDIADQIYEAMNATQFLGVSGPVAFKTDGSRVAWTQVEQLIRGKYEVLGYYDGQTDNLTWFEVERWEGGKVPQDRTIIKSELRTISLGLFIAMSCISAFGILVSLFLLLFSCLYSHRRMMRMSHPACNNVTLGGSILCFSSVFLLGLDGRFIPEENFAYLCTARAWILSFGFSLAYGSLFSKIWRVHRLSTKSKVESKQISVDPWKIYAMVGAMLVVDVVVLSVWQGVDPMVRTLETFPLEIPLDTDDDVKIMPQLEHCESTHNNIWLGTLFSIKGLLLILGLFLSYETRSVKLDKINDSRLVGMSIYNVAVLCIITAPVTLLVSSQQDASFAFAALSIIFCCFLSMALIFVPKIVEVVQNPRERVDSTEHGPSREEEERYHALVAENEDMQKLISEKEEMIKLLKEKIAQRNAAKAREAASLNHVVAAPESQTRLRQVSDAADKKDKGCARPTPPRPNSTDAPASTDAAMVPRINFNISESYL</sequence>
<dbReference type="InterPro" id="IPR002455">
    <property type="entry name" value="GPCR3_GABA-B"/>
</dbReference>
<keyword evidence="8" id="KW-0807">Transducer</keyword>
<evidence type="ECO:0000256" key="2">
    <source>
        <dbReference type="ARBA" id="ARBA00022692"/>
    </source>
</evidence>
<reference evidence="15" key="1">
    <citation type="submission" date="2025-08" db="UniProtKB">
        <authorList>
            <consortium name="RefSeq"/>
        </authorList>
    </citation>
    <scope>IDENTIFICATION</scope>
    <source>
        <tissue evidence="15">Whole organism</tissue>
    </source>
</reference>
<keyword evidence="5 11" id="KW-0472">Membrane</keyword>
<dbReference type="RefSeq" id="XP_018019061.1">
    <property type="nucleotide sequence ID" value="XM_018163572.2"/>
</dbReference>
<dbReference type="Proteomes" id="UP000694843">
    <property type="component" value="Unplaced"/>
</dbReference>
<feature type="transmembrane region" description="Helical" evidence="11">
    <location>
        <begin position="507"/>
        <end position="526"/>
    </location>
</feature>
<keyword evidence="7" id="KW-0325">Glycoprotein</keyword>
<dbReference type="SUPFAM" id="SSF53822">
    <property type="entry name" value="Periplasmic binding protein-like I"/>
    <property type="match status" value="1"/>
</dbReference>
<evidence type="ECO:0000256" key="7">
    <source>
        <dbReference type="ARBA" id="ARBA00023180"/>
    </source>
</evidence>
<evidence type="ECO:0000256" key="1">
    <source>
        <dbReference type="ARBA" id="ARBA00004141"/>
    </source>
</evidence>
<dbReference type="PANTHER" id="PTHR10519:SF77">
    <property type="entry name" value="GAMMA-AMINOBUTYRIC ACID TYPE B RECEPTOR SUBUNIT 1"/>
    <property type="match status" value="1"/>
</dbReference>
<comment type="subcellular location">
    <subcellularLocation>
        <location evidence="1">Membrane</location>
        <topology evidence="1">Multi-pass membrane protein</topology>
    </subcellularLocation>
</comment>
<evidence type="ECO:0000256" key="10">
    <source>
        <dbReference type="SAM" id="MobiDB-lite"/>
    </source>
</evidence>
<keyword evidence="6 15" id="KW-0675">Receptor</keyword>
<accession>A0A8B7P1W9</accession>
<dbReference type="KEGG" id="hazt:108675553"/>
<dbReference type="AlphaFoldDB" id="A0A8B7P1W9"/>
<dbReference type="CTD" id="34878"/>
<evidence type="ECO:0000256" key="11">
    <source>
        <dbReference type="SAM" id="Phobius"/>
    </source>
</evidence>
<evidence type="ECO:0000256" key="3">
    <source>
        <dbReference type="ARBA" id="ARBA00022989"/>
    </source>
</evidence>
<keyword evidence="4" id="KW-0297">G-protein coupled receptor</keyword>
<keyword evidence="14" id="KW-1185">Reference proteome</keyword>
<dbReference type="Gene3D" id="3.40.50.2300">
    <property type="match status" value="2"/>
</dbReference>
<keyword evidence="9" id="KW-0175">Coiled coil</keyword>
<dbReference type="InterPro" id="IPR017978">
    <property type="entry name" value="GPCR_3_C"/>
</dbReference>
<feature type="transmembrane region" description="Helical" evidence="11">
    <location>
        <begin position="468"/>
        <end position="495"/>
    </location>
</feature>
<dbReference type="Pfam" id="PF01094">
    <property type="entry name" value="ANF_receptor"/>
    <property type="match status" value="1"/>
</dbReference>
<keyword evidence="2 11" id="KW-0812">Transmembrane</keyword>
<dbReference type="OrthoDB" id="17569at2759"/>
<evidence type="ECO:0000256" key="8">
    <source>
        <dbReference type="ARBA" id="ARBA00023224"/>
    </source>
</evidence>
<dbReference type="GeneID" id="108675553"/>
<dbReference type="GO" id="GO:0004965">
    <property type="term" value="F:G protein-coupled GABA receptor activity"/>
    <property type="evidence" value="ECO:0007669"/>
    <property type="project" value="InterPro"/>
</dbReference>
<dbReference type="PROSITE" id="PS50259">
    <property type="entry name" value="G_PROTEIN_RECEP_F3_4"/>
    <property type="match status" value="1"/>
</dbReference>